<reference evidence="1 2" key="1">
    <citation type="journal article" date="2018" name="G3 (Bethesda)">
        <title>Phylogenetic and Phylogenomic Definition of Rhizopus Species.</title>
        <authorList>
            <person name="Gryganskyi A.P."/>
            <person name="Golan J."/>
            <person name="Dolatabadi S."/>
            <person name="Mondo S."/>
            <person name="Robb S."/>
            <person name="Idnurm A."/>
            <person name="Muszewska A."/>
            <person name="Steczkiewicz K."/>
            <person name="Masonjones S."/>
            <person name="Liao H.L."/>
            <person name="Gajdeczka M.T."/>
            <person name="Anike F."/>
            <person name="Vuek A."/>
            <person name="Anishchenko I.M."/>
            <person name="Voigt K."/>
            <person name="de Hoog G.S."/>
            <person name="Smith M.E."/>
            <person name="Heitman J."/>
            <person name="Vilgalys R."/>
            <person name="Stajich J.E."/>
        </authorList>
    </citation>
    <scope>NUCLEOTIDE SEQUENCE [LARGE SCALE GENOMIC DNA]</scope>
    <source>
        <strain evidence="1 2">LSU 92-RS-03</strain>
    </source>
</reference>
<name>A0A367JES4_RHIST</name>
<proteinExistence type="predicted"/>
<evidence type="ECO:0000313" key="1">
    <source>
        <dbReference type="EMBL" id="RCH88375.1"/>
    </source>
</evidence>
<dbReference type="EMBL" id="PJQM01003532">
    <property type="protein sequence ID" value="RCH88375.1"/>
    <property type="molecule type" value="Genomic_DNA"/>
</dbReference>
<keyword evidence="2" id="KW-1185">Reference proteome</keyword>
<evidence type="ECO:0000313" key="2">
    <source>
        <dbReference type="Proteomes" id="UP000253551"/>
    </source>
</evidence>
<gene>
    <name evidence="1" type="ORF">CU098_009171</name>
</gene>
<comment type="caution">
    <text evidence="1">The sequence shown here is derived from an EMBL/GenBank/DDBJ whole genome shotgun (WGS) entry which is preliminary data.</text>
</comment>
<protein>
    <submittedName>
        <fullName evidence="1">Uncharacterized protein</fullName>
    </submittedName>
</protein>
<accession>A0A367JES4</accession>
<dbReference type="OrthoDB" id="2244979at2759"/>
<sequence length="129" mass="14882">MSEWSNIVKIWANVFETTFEQTVTKGLRAVFKQIILVAPGAYFVRKYDHTVVHPPNPTKIKQFQLDDLKQLFFLVVKEAERTNEVLLQDDYSFGSQSTIEDQQFVKAVYTLAKSPKKFTALPAGFFKNM</sequence>
<dbReference type="AlphaFoldDB" id="A0A367JES4"/>
<organism evidence="1 2">
    <name type="scientific">Rhizopus stolonifer</name>
    <name type="common">Rhizopus nigricans</name>
    <dbReference type="NCBI Taxonomy" id="4846"/>
    <lineage>
        <taxon>Eukaryota</taxon>
        <taxon>Fungi</taxon>
        <taxon>Fungi incertae sedis</taxon>
        <taxon>Mucoromycota</taxon>
        <taxon>Mucoromycotina</taxon>
        <taxon>Mucoromycetes</taxon>
        <taxon>Mucorales</taxon>
        <taxon>Mucorineae</taxon>
        <taxon>Rhizopodaceae</taxon>
        <taxon>Rhizopus</taxon>
    </lineage>
</organism>
<dbReference type="Proteomes" id="UP000253551">
    <property type="component" value="Unassembled WGS sequence"/>
</dbReference>